<keyword evidence="3" id="KW-1185">Reference proteome</keyword>
<dbReference type="InterPro" id="IPR021457">
    <property type="entry name" value="DUF3108"/>
</dbReference>
<gene>
    <name evidence="2" type="ordered locus">Plav_1704</name>
</gene>
<keyword evidence="1" id="KW-0732">Signal</keyword>
<dbReference type="OrthoDB" id="7630100at2"/>
<dbReference type="STRING" id="402881.Plav_1704"/>
<evidence type="ECO:0000313" key="2">
    <source>
        <dbReference type="EMBL" id="ABS63323.1"/>
    </source>
</evidence>
<dbReference type="EMBL" id="CP000774">
    <property type="protein sequence ID" value="ABS63323.1"/>
    <property type="molecule type" value="Genomic_DNA"/>
</dbReference>
<dbReference type="RefSeq" id="WP_012110615.1">
    <property type="nucleotide sequence ID" value="NC_009719.1"/>
</dbReference>
<dbReference type="AlphaFoldDB" id="A7HTU0"/>
<dbReference type="HOGENOM" id="CLU_072063_0_0_5"/>
<proteinExistence type="predicted"/>
<protein>
    <recommendedName>
        <fullName evidence="4">DUF3108 domain-containing protein</fullName>
    </recommendedName>
</protein>
<feature type="signal peptide" evidence="1">
    <location>
        <begin position="1"/>
        <end position="45"/>
    </location>
</feature>
<sequence>MTVTRYASGRKRHIPPGRPPFLGAALALVCGMVAIASGTAAPAPAAQTGPVPDIRADYTVYVGGLMFAEGSMHATLTDSAYLLRNSLGSAGLPSRVWDARWTMTSEGRIADDKLQPTRFTFSATEKSETKRRLMVYDASGTPELTFDPPLPPEEATTTQPFERKNTLDPVSAFLLPVIADGNPCDRKIPVFDGKRRYDLQLVFDKNDTVTTRDNGYSGEAVRCKVRVTPRAGMEPTRFTTMMRRRDDTLIWLARVDGRNIYMPVRVQLRTPIGGAVLDVVKLQQYATAEGPSENIAE</sequence>
<dbReference type="eggNOG" id="COG3064">
    <property type="taxonomic scope" value="Bacteria"/>
</dbReference>
<evidence type="ECO:0008006" key="4">
    <source>
        <dbReference type="Google" id="ProtNLM"/>
    </source>
</evidence>
<dbReference type="KEGG" id="pla:Plav_1704"/>
<dbReference type="Pfam" id="PF11306">
    <property type="entry name" value="DUF3108"/>
    <property type="match status" value="1"/>
</dbReference>
<evidence type="ECO:0000313" key="3">
    <source>
        <dbReference type="Proteomes" id="UP000006377"/>
    </source>
</evidence>
<organism evidence="2 3">
    <name type="scientific">Parvibaculum lavamentivorans (strain DS-1 / DSM 13023 / NCIMB 13966)</name>
    <dbReference type="NCBI Taxonomy" id="402881"/>
    <lineage>
        <taxon>Bacteria</taxon>
        <taxon>Pseudomonadati</taxon>
        <taxon>Pseudomonadota</taxon>
        <taxon>Alphaproteobacteria</taxon>
        <taxon>Hyphomicrobiales</taxon>
        <taxon>Parvibaculaceae</taxon>
        <taxon>Parvibaculum</taxon>
    </lineage>
</organism>
<feature type="chain" id="PRO_5002710482" description="DUF3108 domain-containing protein" evidence="1">
    <location>
        <begin position="46"/>
        <end position="297"/>
    </location>
</feature>
<dbReference type="Proteomes" id="UP000006377">
    <property type="component" value="Chromosome"/>
</dbReference>
<accession>A7HTU0</accession>
<evidence type="ECO:0000256" key="1">
    <source>
        <dbReference type="SAM" id="SignalP"/>
    </source>
</evidence>
<reference evidence="2 3" key="1">
    <citation type="journal article" date="2011" name="Stand. Genomic Sci.">
        <title>Complete genome sequence of Parvibaculum lavamentivorans type strain (DS-1(T)).</title>
        <authorList>
            <person name="Schleheck D."/>
            <person name="Weiss M."/>
            <person name="Pitluck S."/>
            <person name="Bruce D."/>
            <person name="Land M.L."/>
            <person name="Han S."/>
            <person name="Saunders E."/>
            <person name="Tapia R."/>
            <person name="Detter C."/>
            <person name="Brettin T."/>
            <person name="Han J."/>
            <person name="Woyke T."/>
            <person name="Goodwin L."/>
            <person name="Pennacchio L."/>
            <person name="Nolan M."/>
            <person name="Cook A.M."/>
            <person name="Kjelleberg S."/>
            <person name="Thomas T."/>
        </authorList>
    </citation>
    <scope>NUCLEOTIDE SEQUENCE [LARGE SCALE GENOMIC DNA]</scope>
    <source>
        <strain evidence="3">DS-1 / DSM 13023 / NCIMB 13966</strain>
    </source>
</reference>
<name>A7HTU0_PARL1</name>